<keyword evidence="3 5" id="KW-0238">DNA-binding</keyword>
<evidence type="ECO:0000259" key="7">
    <source>
        <dbReference type="PROSITE" id="PS50977"/>
    </source>
</evidence>
<feature type="compositionally biased region" description="Basic and acidic residues" evidence="6">
    <location>
        <begin position="1"/>
        <end position="19"/>
    </location>
</feature>
<dbReference type="PANTHER" id="PTHR30055">
    <property type="entry name" value="HTH-TYPE TRANSCRIPTIONAL REGULATOR RUTR"/>
    <property type="match status" value="1"/>
</dbReference>
<evidence type="ECO:0000313" key="8">
    <source>
        <dbReference type="EMBL" id="MFI2477767.1"/>
    </source>
</evidence>
<comment type="caution">
    <text evidence="8">The sequence shown here is derived from an EMBL/GenBank/DDBJ whole genome shotgun (WGS) entry which is preliminary data.</text>
</comment>
<protein>
    <submittedName>
        <fullName evidence="8">TetR/AcrR family transcriptional regulator</fullName>
    </submittedName>
</protein>
<keyword evidence="9" id="KW-1185">Reference proteome</keyword>
<dbReference type="InterPro" id="IPR003012">
    <property type="entry name" value="Tet_transcr_reg_TetR"/>
</dbReference>
<dbReference type="PANTHER" id="PTHR30055:SF151">
    <property type="entry name" value="TRANSCRIPTIONAL REGULATORY PROTEIN"/>
    <property type="match status" value="1"/>
</dbReference>
<dbReference type="InterPro" id="IPR009057">
    <property type="entry name" value="Homeodomain-like_sf"/>
</dbReference>
<feature type="region of interest" description="Disordered" evidence="6">
    <location>
        <begin position="1"/>
        <end position="49"/>
    </location>
</feature>
<dbReference type="RefSeq" id="WP_397095157.1">
    <property type="nucleotide sequence ID" value="NZ_JBIRYO010000028.1"/>
</dbReference>
<dbReference type="Gene3D" id="1.10.10.60">
    <property type="entry name" value="Homeodomain-like"/>
    <property type="match status" value="1"/>
</dbReference>
<dbReference type="Pfam" id="PF02909">
    <property type="entry name" value="TetR_C_1"/>
    <property type="match status" value="1"/>
</dbReference>
<dbReference type="SUPFAM" id="SSF48498">
    <property type="entry name" value="Tetracyclin repressor-like, C-terminal domain"/>
    <property type="match status" value="1"/>
</dbReference>
<evidence type="ECO:0000256" key="4">
    <source>
        <dbReference type="ARBA" id="ARBA00023163"/>
    </source>
</evidence>
<organism evidence="8 9">
    <name type="scientific">Nocardia xishanensis</name>
    <dbReference type="NCBI Taxonomy" id="238964"/>
    <lineage>
        <taxon>Bacteria</taxon>
        <taxon>Bacillati</taxon>
        <taxon>Actinomycetota</taxon>
        <taxon>Actinomycetes</taxon>
        <taxon>Mycobacteriales</taxon>
        <taxon>Nocardiaceae</taxon>
        <taxon>Nocardia</taxon>
    </lineage>
</organism>
<evidence type="ECO:0000313" key="9">
    <source>
        <dbReference type="Proteomes" id="UP001611415"/>
    </source>
</evidence>
<evidence type="ECO:0000256" key="1">
    <source>
        <dbReference type="ARBA" id="ARBA00022491"/>
    </source>
</evidence>
<accession>A0ABW7X9F6</accession>
<feature type="compositionally biased region" description="Low complexity" evidence="6">
    <location>
        <begin position="20"/>
        <end position="30"/>
    </location>
</feature>
<feature type="domain" description="HTH tetR-type" evidence="7">
    <location>
        <begin position="48"/>
        <end position="108"/>
    </location>
</feature>
<dbReference type="SUPFAM" id="SSF46689">
    <property type="entry name" value="Homeodomain-like"/>
    <property type="match status" value="1"/>
</dbReference>
<dbReference type="Pfam" id="PF00440">
    <property type="entry name" value="TetR_N"/>
    <property type="match status" value="1"/>
</dbReference>
<reference evidence="8 9" key="1">
    <citation type="submission" date="2024-10" db="EMBL/GenBank/DDBJ databases">
        <title>The Natural Products Discovery Center: Release of the First 8490 Sequenced Strains for Exploring Actinobacteria Biosynthetic Diversity.</title>
        <authorList>
            <person name="Kalkreuter E."/>
            <person name="Kautsar S.A."/>
            <person name="Yang D."/>
            <person name="Bader C.D."/>
            <person name="Teijaro C.N."/>
            <person name="Fluegel L."/>
            <person name="Davis C.M."/>
            <person name="Simpson J.R."/>
            <person name="Lauterbach L."/>
            <person name="Steele A.D."/>
            <person name="Gui C."/>
            <person name="Meng S."/>
            <person name="Li G."/>
            <person name="Viehrig K."/>
            <person name="Ye F."/>
            <person name="Su P."/>
            <person name="Kiefer A.F."/>
            <person name="Nichols A."/>
            <person name="Cepeda A.J."/>
            <person name="Yan W."/>
            <person name="Fan B."/>
            <person name="Jiang Y."/>
            <person name="Adhikari A."/>
            <person name="Zheng C.-J."/>
            <person name="Schuster L."/>
            <person name="Cowan T.M."/>
            <person name="Smanski M.J."/>
            <person name="Chevrette M.G."/>
            <person name="De Carvalho L.P.S."/>
            <person name="Shen B."/>
        </authorList>
    </citation>
    <scope>NUCLEOTIDE SEQUENCE [LARGE SCALE GENOMIC DNA]</scope>
    <source>
        <strain evidence="8 9">NPDC019275</strain>
    </source>
</reference>
<sequence>MSPSSSRREPSGGRTDAPRRTPSSTRARTTGNQPSGERKERRTGRPARISRAEIVAAAHAVLDAEGVEKLTMRRLATELGCTPMALYHHVRDKEDLLRVLLNDYADQVAWPDLPDDPKQRILVAATAMHDVLAARPWIVEVLTEGDLFGLSALWFSENIIDAAVAAGLTLDRAAHAYRAIWHYTAGEILIRGNAVRRAADERPTYRDQVFADLDPETLPRLAELGPRWAALSAADTYADGLRALVDGLLAPGSGRR</sequence>
<keyword evidence="2" id="KW-0805">Transcription regulation</keyword>
<keyword evidence="4" id="KW-0804">Transcription</keyword>
<dbReference type="EMBL" id="JBIRYO010000028">
    <property type="protein sequence ID" value="MFI2477767.1"/>
    <property type="molecule type" value="Genomic_DNA"/>
</dbReference>
<evidence type="ECO:0000256" key="2">
    <source>
        <dbReference type="ARBA" id="ARBA00023015"/>
    </source>
</evidence>
<dbReference type="PRINTS" id="PR00400">
    <property type="entry name" value="TETREPRESSOR"/>
</dbReference>
<feature type="DNA-binding region" description="H-T-H motif" evidence="5">
    <location>
        <begin position="71"/>
        <end position="90"/>
    </location>
</feature>
<dbReference type="Proteomes" id="UP001611415">
    <property type="component" value="Unassembled WGS sequence"/>
</dbReference>
<keyword evidence="1" id="KW-0678">Repressor</keyword>
<dbReference type="InterPro" id="IPR036271">
    <property type="entry name" value="Tet_transcr_reg_TetR-rel_C_sf"/>
</dbReference>
<proteinExistence type="predicted"/>
<dbReference type="InterPro" id="IPR001647">
    <property type="entry name" value="HTH_TetR"/>
</dbReference>
<dbReference type="InterPro" id="IPR050109">
    <property type="entry name" value="HTH-type_TetR-like_transc_reg"/>
</dbReference>
<dbReference type="PROSITE" id="PS50977">
    <property type="entry name" value="HTH_TETR_2"/>
    <property type="match status" value="1"/>
</dbReference>
<dbReference type="InterPro" id="IPR004111">
    <property type="entry name" value="Repressor_TetR_C"/>
</dbReference>
<dbReference type="Gene3D" id="1.10.357.10">
    <property type="entry name" value="Tetracycline Repressor, domain 2"/>
    <property type="match status" value="1"/>
</dbReference>
<evidence type="ECO:0000256" key="6">
    <source>
        <dbReference type="SAM" id="MobiDB-lite"/>
    </source>
</evidence>
<evidence type="ECO:0000256" key="5">
    <source>
        <dbReference type="PROSITE-ProRule" id="PRU00335"/>
    </source>
</evidence>
<name>A0ABW7X9F6_9NOCA</name>
<evidence type="ECO:0000256" key="3">
    <source>
        <dbReference type="ARBA" id="ARBA00023125"/>
    </source>
</evidence>
<gene>
    <name evidence="8" type="ORF">ACH49W_30710</name>
</gene>